<dbReference type="InterPro" id="IPR011989">
    <property type="entry name" value="ARM-like"/>
</dbReference>
<dbReference type="Gene3D" id="1.25.10.10">
    <property type="entry name" value="Leucine-rich Repeat Variant"/>
    <property type="match status" value="1"/>
</dbReference>
<dbReference type="Pfam" id="PF13646">
    <property type="entry name" value="HEAT_2"/>
    <property type="match status" value="1"/>
</dbReference>
<dbReference type="SUPFAM" id="SSF48371">
    <property type="entry name" value="ARM repeat"/>
    <property type="match status" value="1"/>
</dbReference>
<proteinExistence type="predicted"/>
<organism evidence="1 2">
    <name type="scientific">Gracilariopsis chorda</name>
    <dbReference type="NCBI Taxonomy" id="448386"/>
    <lineage>
        <taxon>Eukaryota</taxon>
        <taxon>Rhodophyta</taxon>
        <taxon>Florideophyceae</taxon>
        <taxon>Rhodymeniophycidae</taxon>
        <taxon>Gracilariales</taxon>
        <taxon>Gracilariaceae</taxon>
        <taxon>Gracilariopsis</taxon>
    </lineage>
</organism>
<keyword evidence="2" id="KW-1185">Reference proteome</keyword>
<protein>
    <submittedName>
        <fullName evidence="1">Putative phycocyanin operon protein Y</fullName>
    </submittedName>
</protein>
<gene>
    <name evidence="1" type="ORF">BWQ96_09170</name>
</gene>
<reference evidence="1 2" key="1">
    <citation type="journal article" date="2018" name="Mol. Biol. Evol.">
        <title>Analysis of the draft genome of the red seaweed Gracilariopsis chorda provides insights into genome size evolution in Rhodophyta.</title>
        <authorList>
            <person name="Lee J."/>
            <person name="Yang E.C."/>
            <person name="Graf L."/>
            <person name="Yang J.H."/>
            <person name="Qiu H."/>
            <person name="Zel Zion U."/>
            <person name="Chan C.X."/>
            <person name="Stephens T.G."/>
            <person name="Weber A.P.M."/>
            <person name="Boo G.H."/>
            <person name="Boo S.M."/>
            <person name="Kim K.M."/>
            <person name="Shin Y."/>
            <person name="Jung M."/>
            <person name="Lee S.J."/>
            <person name="Yim H.S."/>
            <person name="Lee J.H."/>
            <person name="Bhattacharya D."/>
            <person name="Yoon H.S."/>
        </authorList>
    </citation>
    <scope>NUCLEOTIDE SEQUENCE [LARGE SCALE GENOMIC DNA]</scope>
    <source>
        <strain evidence="1 2">SKKU-2015</strain>
        <tissue evidence="1">Whole body</tissue>
    </source>
</reference>
<dbReference type="InterPro" id="IPR016024">
    <property type="entry name" value="ARM-type_fold"/>
</dbReference>
<dbReference type="OrthoDB" id="4667at2759"/>
<evidence type="ECO:0000313" key="2">
    <source>
        <dbReference type="Proteomes" id="UP000247409"/>
    </source>
</evidence>
<dbReference type="EMBL" id="NBIV01000234">
    <property type="protein sequence ID" value="PXF41138.1"/>
    <property type="molecule type" value="Genomic_DNA"/>
</dbReference>
<dbReference type="Proteomes" id="UP000247409">
    <property type="component" value="Unassembled WGS sequence"/>
</dbReference>
<accession>A0A2V3IGH8</accession>
<evidence type="ECO:0000313" key="1">
    <source>
        <dbReference type="EMBL" id="PXF41138.1"/>
    </source>
</evidence>
<sequence>MTIAYVSPIPHAAQSRFRRWQQRHAARNFSVVGRNRRASLSMKQGEAAGPPSPTSTPTTDQIFAKNAGRDLFFNALDEAKAISLLDAELGSLSAADDRFIAAERLKFFPTATAADAIIRFVRRFDTSKLDSYVLEDRVARRKAVESLARHKGVHHRSRVLELLFSCLSDPDPYMVEVAIWALAEVDAQDERALQSVTSVLSADSRVAKRVAIHTLLRANHTPALPALRQFVDDNDLATASAARAACSVLASDEEAMQPVIQFLRSPVLNVRRAAIEDITLSRYVPALDAICKCPNSLVLRARTARVLLEKGLRGDTRAEQSLDEETARLVDHLIWDNPVHLDLLGMTKDTRKARAPDRNIRQLYKNDALEAYLACRTLVEDFRGNENDHIGSQLLKSYNDLGYFDYFGAYHVYKTLGWLKYAPAYSFLLENATNLPPRFFNHQAGAITALAELGNGDAIDTLIEVGKKSDIWELKYACLISSERLGDSGRLREAFKSDADWLIRSRAKCGLDFSHLDG</sequence>
<name>A0A2V3IGH8_9FLOR</name>
<comment type="caution">
    <text evidence="1">The sequence shown here is derived from an EMBL/GenBank/DDBJ whole genome shotgun (WGS) entry which is preliminary data.</text>
</comment>
<dbReference type="AlphaFoldDB" id="A0A2V3IGH8"/>